<feature type="compositionally biased region" description="Low complexity" evidence="4">
    <location>
        <begin position="67"/>
        <end position="85"/>
    </location>
</feature>
<keyword evidence="7" id="KW-1185">Reference proteome</keyword>
<gene>
    <name evidence="6" type="ORF">PPL_07576</name>
</gene>
<dbReference type="PANTHER" id="PTHR47936:SF1">
    <property type="entry name" value="PENTATRICOPEPTIDE REPEAT-CONTAINING PROTEIN GUN1, CHLOROPLASTIC"/>
    <property type="match status" value="1"/>
</dbReference>
<dbReference type="FunCoup" id="D3BGC5">
    <property type="interactions" value="639"/>
</dbReference>
<organism evidence="6 7">
    <name type="scientific">Heterostelium pallidum (strain ATCC 26659 / Pp 5 / PN500)</name>
    <name type="common">Cellular slime mold</name>
    <name type="synonym">Polysphondylium pallidum</name>
    <dbReference type="NCBI Taxonomy" id="670386"/>
    <lineage>
        <taxon>Eukaryota</taxon>
        <taxon>Amoebozoa</taxon>
        <taxon>Evosea</taxon>
        <taxon>Eumycetozoa</taxon>
        <taxon>Dictyostelia</taxon>
        <taxon>Acytosteliales</taxon>
        <taxon>Acytosteliaceae</taxon>
        <taxon>Heterostelium</taxon>
    </lineage>
</organism>
<dbReference type="Proteomes" id="UP000001396">
    <property type="component" value="Unassembled WGS sequence"/>
</dbReference>
<dbReference type="Pfam" id="PF12854">
    <property type="entry name" value="PPR_1"/>
    <property type="match status" value="1"/>
</dbReference>
<dbReference type="AlphaFoldDB" id="D3BGC5"/>
<name>D3BGC5_HETP5</name>
<sequence length="511" mass="59359">MNRIIRNLNRSIYLISNSSKPSLSLIRNYSTSYIADDVDPNDNFDWLNKRSTKKVTSVNDILNQNKSSTIQQQQQQQQQNNIDQSEINDESLKSEIDKASTEWNQPIDRANLTLSTLVRVCGKLNTDQERHDHIVRKLESIINADNDTNNQQESSDITLDHCHQLLREFVDRTQIELAEQLFRMLTTTKDTTIERLNIKLQQEKQHHQQQTQNKKQYIEKQREDNTSNLIFKCIKANNLTYKLLMEVYSNDGLLDKCMEVFEQMIGRHMIPDAECYLIVIRGYTRANKPDDALAYFNRKIPPNVLSHPTEQLSALNEIIGCYARLGNIESLEQTLKYMTGTVGLSYDSFTFQHMIDAYVKCGDIRQAVSLLYLMDDSNVATTTYSYHRVFEALGREALVGQLFRLFELMNRPGKPMIESYLTDDFYQRGEFKVSNQWRPNIATFNVLIEACCRAQDLEKAFETLSSMQTNYQLTPSSEIYSSLEALSLKQNKMELYNKHCGDQFHIIKHID</sequence>
<feature type="region of interest" description="Disordered" evidence="4">
    <location>
        <begin position="67"/>
        <end position="98"/>
    </location>
</feature>
<evidence type="ECO:0000313" key="7">
    <source>
        <dbReference type="Proteomes" id="UP000001396"/>
    </source>
</evidence>
<dbReference type="EMBL" id="ADBJ01000034">
    <property type="protein sequence ID" value="EFA79525.1"/>
    <property type="molecule type" value="Genomic_DNA"/>
</dbReference>
<feature type="repeat" description="PPR" evidence="2">
    <location>
        <begin position="237"/>
        <end position="271"/>
    </location>
</feature>
<dbReference type="InterPro" id="IPR011990">
    <property type="entry name" value="TPR-like_helical_dom_sf"/>
</dbReference>
<evidence type="ECO:0000256" key="1">
    <source>
        <dbReference type="ARBA" id="ARBA00022737"/>
    </source>
</evidence>
<dbReference type="Pfam" id="PF01535">
    <property type="entry name" value="PPR"/>
    <property type="match status" value="2"/>
</dbReference>
<feature type="repeat" description="PPR" evidence="2">
    <location>
        <begin position="347"/>
        <end position="381"/>
    </location>
</feature>
<dbReference type="NCBIfam" id="TIGR00756">
    <property type="entry name" value="PPR"/>
    <property type="match status" value="3"/>
</dbReference>
<evidence type="ECO:0000313" key="6">
    <source>
        <dbReference type="EMBL" id="EFA79525.1"/>
    </source>
</evidence>
<comment type="caution">
    <text evidence="6">The sequence shown here is derived from an EMBL/GenBank/DDBJ whole genome shotgun (WGS) entry which is preliminary data.</text>
</comment>
<dbReference type="PANTHER" id="PTHR47936">
    <property type="entry name" value="PPR_LONG DOMAIN-CONTAINING PROTEIN"/>
    <property type="match status" value="1"/>
</dbReference>
<proteinExistence type="predicted"/>
<keyword evidence="1" id="KW-0677">Repeat</keyword>
<dbReference type="Pfam" id="PF23276">
    <property type="entry name" value="TPR_24"/>
    <property type="match status" value="1"/>
</dbReference>
<dbReference type="GeneID" id="31363057"/>
<accession>D3BGC5</accession>
<dbReference type="GO" id="GO:0031930">
    <property type="term" value="P:mitochondria-nucleus signaling pathway"/>
    <property type="evidence" value="ECO:0007669"/>
    <property type="project" value="TreeGrafter"/>
</dbReference>
<dbReference type="RefSeq" id="XP_020431646.1">
    <property type="nucleotide sequence ID" value="XM_020578411.1"/>
</dbReference>
<dbReference type="OMA" id="NINTINW"/>
<dbReference type="InParanoid" id="D3BGC5"/>
<dbReference type="Gene3D" id="1.25.40.10">
    <property type="entry name" value="Tetratricopeptide repeat domain"/>
    <property type="match status" value="3"/>
</dbReference>
<feature type="domain" description="Pentatricopeptide repeat-containing protein-mitochondrial" evidence="5">
    <location>
        <begin position="321"/>
        <end position="397"/>
    </location>
</feature>
<keyword evidence="3" id="KW-0175">Coiled coil</keyword>
<evidence type="ECO:0000259" key="5">
    <source>
        <dbReference type="Pfam" id="PF23276"/>
    </source>
</evidence>
<dbReference type="PROSITE" id="PS51375">
    <property type="entry name" value="PPR"/>
    <property type="match status" value="3"/>
</dbReference>
<feature type="coiled-coil region" evidence="3">
    <location>
        <begin position="193"/>
        <end position="220"/>
    </location>
</feature>
<evidence type="ECO:0000256" key="4">
    <source>
        <dbReference type="SAM" id="MobiDB-lite"/>
    </source>
</evidence>
<evidence type="ECO:0000256" key="3">
    <source>
        <dbReference type="SAM" id="Coils"/>
    </source>
</evidence>
<dbReference type="InterPro" id="IPR057027">
    <property type="entry name" value="TPR_mt"/>
</dbReference>
<dbReference type="InterPro" id="IPR002885">
    <property type="entry name" value="PPR_rpt"/>
</dbReference>
<feature type="repeat" description="PPR" evidence="2">
    <location>
        <begin position="440"/>
        <end position="470"/>
    </location>
</feature>
<protein>
    <recommendedName>
        <fullName evidence="5">Pentatricopeptide repeat-containing protein-mitochondrial domain-containing protein</fullName>
    </recommendedName>
</protein>
<evidence type="ECO:0000256" key="2">
    <source>
        <dbReference type="PROSITE-ProRule" id="PRU00708"/>
    </source>
</evidence>
<reference evidence="6 7" key="1">
    <citation type="journal article" date="2011" name="Genome Res.">
        <title>Phylogeny-wide analysis of social amoeba genomes highlights ancient origins for complex intercellular communication.</title>
        <authorList>
            <person name="Heidel A.J."/>
            <person name="Lawal H.M."/>
            <person name="Felder M."/>
            <person name="Schilde C."/>
            <person name="Helps N.R."/>
            <person name="Tunggal B."/>
            <person name="Rivero F."/>
            <person name="John U."/>
            <person name="Schleicher M."/>
            <person name="Eichinger L."/>
            <person name="Platzer M."/>
            <person name="Noegel A.A."/>
            <person name="Schaap P."/>
            <person name="Gloeckner G."/>
        </authorList>
    </citation>
    <scope>NUCLEOTIDE SEQUENCE [LARGE SCALE GENOMIC DNA]</scope>
    <source>
        <strain evidence="7">ATCC 26659 / Pp 5 / PN500</strain>
    </source>
</reference>
<dbReference type="STRING" id="670386.D3BGC5"/>